<gene>
    <name evidence="4" type="ORF">SAMN05421753_10744</name>
</gene>
<dbReference type="OrthoDB" id="9814556at2"/>
<evidence type="ECO:0000256" key="2">
    <source>
        <dbReference type="ARBA" id="ARBA00023002"/>
    </source>
</evidence>
<evidence type="ECO:0000313" key="4">
    <source>
        <dbReference type="EMBL" id="SFI24314.1"/>
    </source>
</evidence>
<dbReference type="PANTHER" id="PTHR43734:SF7">
    <property type="entry name" value="4,4'-DIAPONEUROSPORENE OXYGENASE"/>
    <property type="match status" value="1"/>
</dbReference>
<organism evidence="4 5">
    <name type="scientific">Planctomicrobium piriforme</name>
    <dbReference type="NCBI Taxonomy" id="1576369"/>
    <lineage>
        <taxon>Bacteria</taxon>
        <taxon>Pseudomonadati</taxon>
        <taxon>Planctomycetota</taxon>
        <taxon>Planctomycetia</taxon>
        <taxon>Planctomycetales</taxon>
        <taxon>Planctomycetaceae</taxon>
        <taxon>Planctomicrobium</taxon>
    </lineage>
</organism>
<reference evidence="5" key="1">
    <citation type="submission" date="2016-10" db="EMBL/GenBank/DDBJ databases">
        <authorList>
            <person name="Varghese N."/>
            <person name="Submissions S."/>
        </authorList>
    </citation>
    <scope>NUCLEOTIDE SEQUENCE [LARGE SCALE GENOMIC DNA]</scope>
    <source>
        <strain evidence="5">DSM 26348</strain>
    </source>
</reference>
<keyword evidence="5" id="KW-1185">Reference proteome</keyword>
<evidence type="ECO:0000256" key="1">
    <source>
        <dbReference type="ARBA" id="ARBA00006046"/>
    </source>
</evidence>
<name>A0A1I3GLH7_9PLAN</name>
<dbReference type="InterPro" id="IPR002937">
    <property type="entry name" value="Amino_oxidase"/>
</dbReference>
<comment type="similarity">
    <text evidence="1">Belongs to the carotenoid/retinoid oxidoreductase family.</text>
</comment>
<evidence type="ECO:0000259" key="3">
    <source>
        <dbReference type="Pfam" id="PF01593"/>
    </source>
</evidence>
<dbReference type="EMBL" id="FOQD01000007">
    <property type="protein sequence ID" value="SFI24314.1"/>
    <property type="molecule type" value="Genomic_DNA"/>
</dbReference>
<protein>
    <submittedName>
        <fullName evidence="4">Phytoene dehydrogenase-related protein</fullName>
    </submittedName>
</protein>
<evidence type="ECO:0000313" key="5">
    <source>
        <dbReference type="Proteomes" id="UP000199518"/>
    </source>
</evidence>
<dbReference type="InterPro" id="IPR036188">
    <property type="entry name" value="FAD/NAD-bd_sf"/>
</dbReference>
<dbReference type="PANTHER" id="PTHR43734">
    <property type="entry name" value="PHYTOENE DESATURASE"/>
    <property type="match status" value="1"/>
</dbReference>
<dbReference type="STRING" id="1576369.SAMN05421753_10744"/>
<proteinExistence type="inferred from homology"/>
<sequence length="460" mass="51127">MTYDTVIIGAGMSGLAAGIRLAYYEKSVCILERHTTIGGLNSFYRLRNRNYDVGLHAVTNYAAPGTRTGPLAKLLKQLRLRWDDFDLSPQNGSSVAFPGHTIRFANDYEEFLSNVCQEFPTQADAFRKLVAHIEAFDELNLQQQAVSARKVVGEFVSDPVLVDMLFCPLMFYGSALPHDMDFNQFVIMFKSIFKEGFGRPYSGVKQILKTLVRHFKSLGGELKLRHGVQEILIEDGRAVGVRLDDGSEIRAKNVLSSAGVVETERLCGLHAASPEPEPGAVSFNEAIFVLDCQPADLGHHETIVFYNEAPQFHYEPPREPIDLRSGIICSPNNFQYANGEKLEEGFVRITALANPAYWMNANPEEYAEAKQAWCDRMAEAAVRHIPDFRSHIIDTDVFTPKTIKRFTGHLNGAVYGAPVKVLDGSTQVRNLYLCGTDQGFLGIIGSMLSGITMANNHLLQ</sequence>
<dbReference type="SUPFAM" id="SSF51905">
    <property type="entry name" value="FAD/NAD(P)-binding domain"/>
    <property type="match status" value="1"/>
</dbReference>
<dbReference type="Pfam" id="PF01593">
    <property type="entry name" value="Amino_oxidase"/>
    <property type="match status" value="1"/>
</dbReference>
<dbReference type="Gene3D" id="3.50.50.60">
    <property type="entry name" value="FAD/NAD(P)-binding domain"/>
    <property type="match status" value="2"/>
</dbReference>
<keyword evidence="2" id="KW-0560">Oxidoreductase</keyword>
<dbReference type="RefSeq" id="WP_139228394.1">
    <property type="nucleotide sequence ID" value="NZ_FOQD01000007.1"/>
</dbReference>
<dbReference type="Proteomes" id="UP000199518">
    <property type="component" value="Unassembled WGS sequence"/>
</dbReference>
<feature type="domain" description="Amine oxidase" evidence="3">
    <location>
        <begin position="12"/>
        <end position="264"/>
    </location>
</feature>
<dbReference type="AlphaFoldDB" id="A0A1I3GLH7"/>
<accession>A0A1I3GLH7</accession>
<dbReference type="GO" id="GO:0016491">
    <property type="term" value="F:oxidoreductase activity"/>
    <property type="evidence" value="ECO:0007669"/>
    <property type="project" value="UniProtKB-KW"/>
</dbReference>